<evidence type="ECO:0000256" key="3">
    <source>
        <dbReference type="ARBA" id="ARBA00022670"/>
    </source>
</evidence>
<dbReference type="GO" id="GO:0070006">
    <property type="term" value="F:metalloaminopeptidase activity"/>
    <property type="evidence" value="ECO:0007669"/>
    <property type="project" value="InterPro"/>
</dbReference>
<proteinExistence type="inferred from homology"/>
<dbReference type="RefSeq" id="WP_147892406.1">
    <property type="nucleotide sequence ID" value="NZ_VRTS01000010.1"/>
</dbReference>
<dbReference type="Gene3D" id="3.40.220.10">
    <property type="entry name" value="Leucine Aminopeptidase, subunit E, domain 1"/>
    <property type="match status" value="1"/>
</dbReference>
<keyword evidence="3" id="KW-0645">Protease</keyword>
<comment type="caution">
    <text evidence="7">The sequence shown here is derived from an EMBL/GenBank/DDBJ whole genome shotgun (WGS) entry which is preliminary data.</text>
</comment>
<dbReference type="InterPro" id="IPR043472">
    <property type="entry name" value="Macro_dom-like"/>
</dbReference>
<dbReference type="GO" id="GO:0005737">
    <property type="term" value="C:cytoplasm"/>
    <property type="evidence" value="ECO:0007669"/>
    <property type="project" value="InterPro"/>
</dbReference>
<dbReference type="PRINTS" id="PR00481">
    <property type="entry name" value="LAMNOPPTDASE"/>
</dbReference>
<evidence type="ECO:0000256" key="2">
    <source>
        <dbReference type="ARBA" id="ARBA00022438"/>
    </source>
</evidence>
<keyword evidence="5" id="KW-0464">Manganese</keyword>
<dbReference type="InterPro" id="IPR048816">
    <property type="entry name" value="Peptidase_M17_N_1"/>
</dbReference>
<sequence>MPMPDCFAPADARSGALPLHACRRDELERLVAGLGSVQQHWIWSQNFQAEPNTCLVVPGDDGRPALALAGVADASDPFALAHLPLQLPPGDYRLEAVDGVDAPDPLQSLVGWGLGAYRFDRYLTARRPPARLVLPEHDAADVIAQVDASCLVRDLVNTPTEHMGPDELEAAARELAQTHGGEVEVVSGEDLLAHNFPAIHAVGRASHRAPRLIQLRWGKPGDPHVAIIGKGVCFDTGGLDIKPGAGMRNMKKDMGGAAHALGLAQLVMDRQLPIRITVLVPAVENAIAANSYRPGDVIATRAGLSIEIDNTDAEGRIVLCDALTYAAESDPELVLDFATLTGAARIALGPELPALYSNDEALAADYLKAAADSRDPLWRMPLWQPYLNYLKSPIADWANSGASRMAGSITAALYLQRFVPAGLPWAHSDVFAWSEADRPGHPVGGDAQGLRAAYTLLKARYAGAG</sequence>
<dbReference type="OrthoDB" id="9809354at2"/>
<organism evidence="7 8">
    <name type="scientific">Alkalisalibacterium limincola</name>
    <dbReference type="NCBI Taxonomy" id="2699169"/>
    <lineage>
        <taxon>Bacteria</taxon>
        <taxon>Pseudomonadati</taxon>
        <taxon>Pseudomonadota</taxon>
        <taxon>Gammaproteobacteria</taxon>
        <taxon>Lysobacterales</taxon>
        <taxon>Lysobacteraceae</taxon>
        <taxon>Alkalisalibacterium</taxon>
    </lineage>
</organism>
<feature type="domain" description="Cytosol aminopeptidase" evidence="6">
    <location>
        <begin position="310"/>
        <end position="317"/>
    </location>
</feature>
<dbReference type="EMBL" id="VRTS01000010">
    <property type="protein sequence ID" value="TXK59792.1"/>
    <property type="molecule type" value="Genomic_DNA"/>
</dbReference>
<evidence type="ECO:0000256" key="1">
    <source>
        <dbReference type="ARBA" id="ARBA00009528"/>
    </source>
</evidence>
<dbReference type="Proteomes" id="UP000321248">
    <property type="component" value="Unassembled WGS sequence"/>
</dbReference>
<dbReference type="CDD" id="cd00433">
    <property type="entry name" value="Peptidase_M17"/>
    <property type="match status" value="1"/>
</dbReference>
<dbReference type="GO" id="GO:0006508">
    <property type="term" value="P:proteolysis"/>
    <property type="evidence" value="ECO:0007669"/>
    <property type="project" value="UniProtKB-KW"/>
</dbReference>
<evidence type="ECO:0000313" key="7">
    <source>
        <dbReference type="EMBL" id="TXK59792.1"/>
    </source>
</evidence>
<dbReference type="PROSITE" id="PS00631">
    <property type="entry name" value="CYTOSOL_AP"/>
    <property type="match status" value="1"/>
</dbReference>
<keyword evidence="8" id="KW-1185">Reference proteome</keyword>
<evidence type="ECO:0000256" key="5">
    <source>
        <dbReference type="ARBA" id="ARBA00023211"/>
    </source>
</evidence>
<accession>A0A5C8KKI5</accession>
<evidence type="ECO:0000313" key="8">
    <source>
        <dbReference type="Proteomes" id="UP000321248"/>
    </source>
</evidence>
<name>A0A5C8KKI5_9GAMM</name>
<dbReference type="InterPro" id="IPR011356">
    <property type="entry name" value="Leucine_aapep/pepB"/>
</dbReference>
<dbReference type="Gene3D" id="3.40.630.10">
    <property type="entry name" value="Zn peptidases"/>
    <property type="match status" value="1"/>
</dbReference>
<keyword evidence="2 7" id="KW-0031">Aminopeptidase</keyword>
<reference evidence="7 8" key="1">
    <citation type="submission" date="2019-08" db="EMBL/GenBank/DDBJ databases">
        <authorList>
            <person name="Karlyshev A.V."/>
        </authorList>
    </citation>
    <scope>NUCLEOTIDE SEQUENCE [LARGE SCALE GENOMIC DNA]</scope>
    <source>
        <strain evidence="7 8">Alg18-2.2</strain>
    </source>
</reference>
<dbReference type="GO" id="GO:0030145">
    <property type="term" value="F:manganese ion binding"/>
    <property type="evidence" value="ECO:0007669"/>
    <property type="project" value="InterPro"/>
</dbReference>
<evidence type="ECO:0000256" key="4">
    <source>
        <dbReference type="ARBA" id="ARBA00022801"/>
    </source>
</evidence>
<gene>
    <name evidence="7" type="ORF">FU658_12615</name>
</gene>
<dbReference type="InterPro" id="IPR000819">
    <property type="entry name" value="Peptidase_M17_C"/>
</dbReference>
<keyword evidence="4" id="KW-0378">Hydrolase</keyword>
<dbReference type="Pfam" id="PF21337">
    <property type="entry name" value="Peptidase_M17_N_1"/>
    <property type="match status" value="1"/>
</dbReference>
<dbReference type="SUPFAM" id="SSF53187">
    <property type="entry name" value="Zn-dependent exopeptidases"/>
    <property type="match status" value="1"/>
</dbReference>
<dbReference type="PANTHER" id="PTHR11963:SF20">
    <property type="entry name" value="PEPTIDASE B"/>
    <property type="match status" value="1"/>
</dbReference>
<dbReference type="Pfam" id="PF00883">
    <property type="entry name" value="Peptidase_M17"/>
    <property type="match status" value="1"/>
</dbReference>
<dbReference type="PANTHER" id="PTHR11963">
    <property type="entry name" value="LEUCINE AMINOPEPTIDASE-RELATED"/>
    <property type="match status" value="1"/>
</dbReference>
<protein>
    <submittedName>
        <fullName evidence="7">Leucyl aminopeptidase family protein</fullName>
    </submittedName>
</protein>
<comment type="similarity">
    <text evidence="1">Belongs to the peptidase M17 family.</text>
</comment>
<evidence type="ECO:0000259" key="6">
    <source>
        <dbReference type="PROSITE" id="PS00631"/>
    </source>
</evidence>
<dbReference type="AlphaFoldDB" id="A0A5C8KKI5"/>